<evidence type="ECO:0000313" key="3">
    <source>
        <dbReference type="Proteomes" id="UP000000763"/>
    </source>
</evidence>
<dbReference type="Proteomes" id="UP000000763">
    <property type="component" value="Chromosome 3"/>
</dbReference>
<proteinExistence type="predicted"/>
<feature type="region of interest" description="Disordered" evidence="1">
    <location>
        <begin position="1"/>
        <end position="52"/>
    </location>
</feature>
<gene>
    <name evidence="2" type="ordered locus">Os03g0758550</name>
</gene>
<evidence type="ECO:0000256" key="1">
    <source>
        <dbReference type="SAM" id="MobiDB-lite"/>
    </source>
</evidence>
<feature type="compositionally biased region" description="Basic and acidic residues" evidence="1">
    <location>
        <begin position="15"/>
        <end position="29"/>
    </location>
</feature>
<feature type="compositionally biased region" description="Basic residues" evidence="1">
    <location>
        <begin position="154"/>
        <end position="163"/>
    </location>
</feature>
<dbReference type="AlphaFoldDB" id="C7IZH9"/>
<reference evidence="2 3" key="1">
    <citation type="journal article" date="2005" name="Nature">
        <title>The map-based sequence of the rice genome.</title>
        <authorList>
            <consortium name="International rice genome sequencing project (IRGSP)"/>
            <person name="Matsumoto T."/>
            <person name="Wu J."/>
            <person name="Kanamori H."/>
            <person name="Katayose Y."/>
            <person name="Fujisawa M."/>
            <person name="Namiki N."/>
            <person name="Mizuno H."/>
            <person name="Yamamoto K."/>
            <person name="Antonio B.A."/>
            <person name="Baba T."/>
            <person name="Sakata K."/>
            <person name="Nagamura Y."/>
            <person name="Aoki H."/>
            <person name="Arikawa K."/>
            <person name="Arita K."/>
            <person name="Bito T."/>
            <person name="Chiden Y."/>
            <person name="Fujitsuka N."/>
            <person name="Fukunaka R."/>
            <person name="Hamada M."/>
            <person name="Harada C."/>
            <person name="Hayashi A."/>
            <person name="Hijishita S."/>
            <person name="Honda M."/>
            <person name="Hosokawa S."/>
            <person name="Ichikawa Y."/>
            <person name="Idonuma A."/>
            <person name="Iijima M."/>
            <person name="Ikeda M."/>
            <person name="Ikeno M."/>
            <person name="Ito K."/>
            <person name="Ito S."/>
            <person name="Ito T."/>
            <person name="Ito Y."/>
            <person name="Ito Y."/>
            <person name="Iwabuchi A."/>
            <person name="Kamiya K."/>
            <person name="Karasawa W."/>
            <person name="Kurita K."/>
            <person name="Katagiri S."/>
            <person name="Kikuta A."/>
            <person name="Kobayashi H."/>
            <person name="Kobayashi N."/>
            <person name="Machita K."/>
            <person name="Maehara T."/>
            <person name="Masukawa M."/>
            <person name="Mizubayashi T."/>
            <person name="Mukai Y."/>
            <person name="Nagasaki H."/>
            <person name="Nagata Y."/>
            <person name="Naito S."/>
            <person name="Nakashima M."/>
            <person name="Nakama Y."/>
            <person name="Nakamichi Y."/>
            <person name="Nakamura M."/>
            <person name="Meguro A."/>
            <person name="Negishi M."/>
            <person name="Ohta I."/>
            <person name="Ohta T."/>
            <person name="Okamoto M."/>
            <person name="Ono N."/>
            <person name="Saji S."/>
            <person name="Sakaguchi M."/>
            <person name="Sakai K."/>
            <person name="Shibata M."/>
            <person name="Shimokawa T."/>
            <person name="Song J."/>
            <person name="Takazaki Y."/>
            <person name="Terasawa K."/>
            <person name="Tsugane M."/>
            <person name="Tsuji K."/>
            <person name="Ueda S."/>
            <person name="Waki K."/>
            <person name="Yamagata H."/>
            <person name="Yamamoto M."/>
            <person name="Yamamoto S."/>
            <person name="Yamane H."/>
            <person name="Yoshiki S."/>
            <person name="Yoshihara R."/>
            <person name="Yukawa K."/>
            <person name="Zhong H."/>
            <person name="Yano M."/>
            <person name="Yuan Q."/>
            <person name="Ouyang S."/>
            <person name="Liu J."/>
            <person name="Jones K.M."/>
            <person name="Gansberger K."/>
            <person name="Moffat K."/>
            <person name="Hill J."/>
            <person name="Bera J."/>
            <person name="Fadrosh D."/>
            <person name="Jin S."/>
            <person name="Johri S."/>
            <person name="Kim M."/>
            <person name="Overton L."/>
            <person name="Reardon M."/>
            <person name="Tsitrin T."/>
            <person name="Vuong H."/>
            <person name="Weaver B."/>
            <person name="Ciecko A."/>
            <person name="Tallon L."/>
            <person name="Jackson J."/>
            <person name="Pai G."/>
            <person name="Aken S.V."/>
            <person name="Utterback T."/>
            <person name="Reidmuller S."/>
            <person name="Feldblyum T."/>
            <person name="Hsiao J."/>
            <person name="Zismann V."/>
            <person name="Iobst S."/>
            <person name="de Vazeille A.R."/>
            <person name="Buell C.R."/>
            <person name="Ying K."/>
            <person name="Li Y."/>
            <person name="Lu T."/>
            <person name="Huang Y."/>
            <person name="Zhao Q."/>
            <person name="Feng Q."/>
            <person name="Zhang L."/>
            <person name="Zhu J."/>
            <person name="Weng Q."/>
            <person name="Mu J."/>
            <person name="Lu Y."/>
            <person name="Fan D."/>
            <person name="Liu Y."/>
            <person name="Guan J."/>
            <person name="Zhang Y."/>
            <person name="Yu S."/>
            <person name="Liu X."/>
            <person name="Zhang Y."/>
            <person name="Hong G."/>
            <person name="Han B."/>
            <person name="Choisne N."/>
            <person name="Demange N."/>
            <person name="Orjeda G."/>
            <person name="Samain S."/>
            <person name="Cattolico L."/>
            <person name="Pelletier E."/>
            <person name="Couloux A."/>
            <person name="Segurens B."/>
            <person name="Wincker P."/>
            <person name="D'Hont A."/>
            <person name="Scarpelli C."/>
            <person name="Weissenbach J."/>
            <person name="Salanoubat M."/>
            <person name="Quetier F."/>
            <person name="Yu Y."/>
            <person name="Kim H.R."/>
            <person name="Rambo T."/>
            <person name="Currie J."/>
            <person name="Collura K."/>
            <person name="Luo M."/>
            <person name="Yang T."/>
            <person name="Ammiraju J.S.S."/>
            <person name="Engler F."/>
            <person name="Soderlund C."/>
            <person name="Wing R.A."/>
            <person name="Palmer L.E."/>
            <person name="de la Bastide M."/>
            <person name="Spiegel L."/>
            <person name="Nascimento L."/>
            <person name="Zutavern T."/>
            <person name="O'Shaughnessy A."/>
            <person name="Dike S."/>
            <person name="Dedhia N."/>
            <person name="Preston R."/>
            <person name="Balija V."/>
            <person name="McCombie W.R."/>
            <person name="Chow T."/>
            <person name="Chen H."/>
            <person name="Chung M."/>
            <person name="Chen C."/>
            <person name="Shaw J."/>
            <person name="Wu H."/>
            <person name="Hsiao K."/>
            <person name="Chao Y."/>
            <person name="Chu M."/>
            <person name="Cheng C."/>
            <person name="Hour A."/>
            <person name="Lee P."/>
            <person name="Lin S."/>
            <person name="Lin Y."/>
            <person name="Liou J."/>
            <person name="Liu S."/>
            <person name="Hsing Y."/>
            <person name="Raghuvanshi S."/>
            <person name="Mohanty A."/>
            <person name="Bharti A.K."/>
            <person name="Gaur A."/>
            <person name="Gupta V."/>
            <person name="Kumar D."/>
            <person name="Ravi V."/>
            <person name="Vij S."/>
            <person name="Kapur A."/>
            <person name="Khurana P."/>
            <person name="Khurana P."/>
            <person name="Khurana J.P."/>
            <person name="Tyagi A.K."/>
            <person name="Gaikwad K."/>
            <person name="Singh A."/>
            <person name="Dalal V."/>
            <person name="Srivastava S."/>
            <person name="Dixit A."/>
            <person name="Pal A.K."/>
            <person name="Ghazi I.A."/>
            <person name="Yadav M."/>
            <person name="Pandit A."/>
            <person name="Bhargava A."/>
            <person name="Sureshbabu K."/>
            <person name="Batra K."/>
            <person name="Sharma T.R."/>
            <person name="Mohapatra T."/>
            <person name="Singh N.K."/>
            <person name="Messing J."/>
            <person name="Nelson A.B."/>
            <person name="Fuks G."/>
            <person name="Kavchok S."/>
            <person name="Keizer G."/>
            <person name="Linton E."/>
            <person name="Llaca V."/>
            <person name="Song R."/>
            <person name="Tanyolac B."/>
            <person name="Young S."/>
            <person name="Ho-Il K."/>
            <person name="Hahn J.H."/>
            <person name="Sangsakoo G."/>
            <person name="Vanavichit A."/>
            <person name="de Mattos Luiz.A.T."/>
            <person name="Zimmer P.D."/>
            <person name="Malone G."/>
            <person name="Dellagostin O."/>
            <person name="de Oliveira A.C."/>
            <person name="Bevan M."/>
            <person name="Bancroft I."/>
            <person name="Minx P."/>
            <person name="Cordum H."/>
            <person name="Wilson R."/>
            <person name="Cheng Z."/>
            <person name="Jin W."/>
            <person name="Jiang J."/>
            <person name="Leong S.A."/>
            <person name="Iwama H."/>
            <person name="Gojobori T."/>
            <person name="Itoh T."/>
            <person name="Niimura Y."/>
            <person name="Fujii Y."/>
            <person name="Habara T."/>
            <person name="Sakai H."/>
            <person name="Sato Y."/>
            <person name="Wilson G."/>
            <person name="Kumar K."/>
            <person name="McCouch S."/>
            <person name="Juretic N."/>
            <person name="Hoen D."/>
            <person name="Wright S."/>
            <person name="Bruskiewich R."/>
            <person name="Bureau T."/>
            <person name="Miyao A."/>
            <person name="Hirochika H."/>
            <person name="Nishikawa T."/>
            <person name="Kadowaki K."/>
            <person name="Sugiura M."/>
            <person name="Burr B."/>
            <person name="Sasaki T."/>
        </authorList>
    </citation>
    <scope>NUCLEOTIDE SEQUENCE [LARGE SCALE GENOMIC DNA]</scope>
    <source>
        <strain evidence="3">cv. Nipponbare</strain>
    </source>
</reference>
<dbReference type="KEGG" id="dosa:Os03g0758550"/>
<organism evidence="2 3">
    <name type="scientific">Oryza sativa subsp. japonica</name>
    <name type="common">Rice</name>
    <dbReference type="NCBI Taxonomy" id="39947"/>
    <lineage>
        <taxon>Eukaryota</taxon>
        <taxon>Viridiplantae</taxon>
        <taxon>Streptophyta</taxon>
        <taxon>Embryophyta</taxon>
        <taxon>Tracheophyta</taxon>
        <taxon>Spermatophyta</taxon>
        <taxon>Magnoliopsida</taxon>
        <taxon>Liliopsida</taxon>
        <taxon>Poales</taxon>
        <taxon>Poaceae</taxon>
        <taxon>BOP clade</taxon>
        <taxon>Oryzoideae</taxon>
        <taxon>Oryzeae</taxon>
        <taxon>Oryzinae</taxon>
        <taxon>Oryza</taxon>
        <taxon>Oryza sativa</taxon>
    </lineage>
</organism>
<feature type="region of interest" description="Disordered" evidence="1">
    <location>
        <begin position="136"/>
        <end position="191"/>
    </location>
</feature>
<evidence type="ECO:0000313" key="2">
    <source>
        <dbReference type="EMBL" id="BAH92374.1"/>
    </source>
</evidence>
<dbReference type="EMBL" id="AP008209">
    <property type="protein sequence ID" value="BAH92374.1"/>
    <property type="molecule type" value="Genomic_DNA"/>
</dbReference>
<feature type="compositionally biased region" description="Polar residues" evidence="1">
    <location>
        <begin position="179"/>
        <end position="191"/>
    </location>
</feature>
<accession>C7IZH9</accession>
<sequence length="231" mass="26399">MIEFKHSQTRPSPSDLRRQARAEAKKSHEIWVPPNLPSRAQEPNLTGDVASTSKSSVAELEARCIPHAGTSIRGGFRWIHWICGCRPRPSRRIWVTTSPPAAVAGEDMHGWRRRRRGCRLVVVRETIQVNPPRYAVAQPTRTKSLPPSKNHAFQGRKKERKKERFYPSPSVHQKRSRNFHQLQPKISANKPTAQNRIARAEKAGKLHGFFSSFLFFYSNKSITQVIKPKLS</sequence>
<name>C7IZH9_ORYSJ</name>
<reference evidence="3" key="2">
    <citation type="journal article" date="2008" name="Nucleic Acids Res.">
        <title>The rice annotation project database (RAP-DB): 2008 update.</title>
        <authorList>
            <consortium name="The rice annotation project (RAP)"/>
        </authorList>
    </citation>
    <scope>GENOME REANNOTATION</scope>
    <source>
        <strain evidence="3">cv. Nipponbare</strain>
    </source>
</reference>
<feature type="compositionally biased region" description="Polar residues" evidence="1">
    <location>
        <begin position="41"/>
        <end position="52"/>
    </location>
</feature>
<protein>
    <submittedName>
        <fullName evidence="2">Os03g0758550 protein</fullName>
    </submittedName>
</protein>